<name>A0A375ACE4_9GAMM</name>
<dbReference type="EMBL" id="LT615367">
    <property type="protein sequence ID" value="SLM63259.1"/>
    <property type="molecule type" value="Genomic_DNA"/>
</dbReference>
<gene>
    <name evidence="1" type="primary">hrpV</name>
    <name evidence="1" type="ORF">DAQ1742_02369</name>
</gene>
<dbReference type="AlphaFoldDB" id="A0A375ACE4"/>
<dbReference type="Proteomes" id="UP000294820">
    <property type="component" value="Chromosome 1"/>
</dbReference>
<evidence type="ECO:0000313" key="1">
    <source>
        <dbReference type="EMBL" id="SLM63259.1"/>
    </source>
</evidence>
<dbReference type="NCBIfam" id="NF041531">
    <property type="entry name" value="HrpV"/>
    <property type="match status" value="1"/>
</dbReference>
<evidence type="ECO:0000313" key="2">
    <source>
        <dbReference type="Proteomes" id="UP000294820"/>
    </source>
</evidence>
<organism evidence="1 2">
    <name type="scientific">Dickeya aquatica</name>
    <dbReference type="NCBI Taxonomy" id="1401087"/>
    <lineage>
        <taxon>Bacteria</taxon>
        <taxon>Pseudomonadati</taxon>
        <taxon>Pseudomonadota</taxon>
        <taxon>Gammaproteobacteria</taxon>
        <taxon>Enterobacterales</taxon>
        <taxon>Pectobacteriaceae</taxon>
        <taxon>Dickeya</taxon>
    </lineage>
</organism>
<dbReference type="KEGG" id="daq:DAQ1742_02369"/>
<reference evidence="1 2" key="1">
    <citation type="submission" date="2016-09" db="EMBL/GenBank/DDBJ databases">
        <authorList>
            <person name="Reverchon S."/>
            <person name="Nasser W."/>
            <person name="Leonard S."/>
            <person name="Brochier C."/>
            <person name="Duprey A."/>
        </authorList>
    </citation>
    <scope>NUCLEOTIDE SEQUENCE [LARGE SCALE GENOMIC DNA]</scope>
    <source>
        <strain evidence="1 2">174/2</strain>
    </source>
</reference>
<dbReference type="InterPro" id="IPR048206">
    <property type="entry name" value="HrpV-like"/>
</dbReference>
<protein>
    <submittedName>
        <fullName evidence="1">Uncharacterized protein</fullName>
    </submittedName>
</protein>
<keyword evidence="2" id="KW-1185">Reference proteome</keyword>
<accession>A0A375ACE4</accession>
<sequence length="105" mass="11756">MAALARHQPGRWSPQPGVELVCQPGEAGWEVMLHIQPAQQPPGLLRTLLNRRYQQAERYEGSHLCLNGRNVLIIWWPLPQEPASYAQVVEQLFALAGLPPAPFVV</sequence>
<proteinExistence type="predicted"/>